<evidence type="ECO:0000313" key="1">
    <source>
        <dbReference type="EMBL" id="KAK8522500.1"/>
    </source>
</evidence>
<proteinExistence type="predicted"/>
<dbReference type="PANTHER" id="PTHR47074:SF11">
    <property type="entry name" value="REVERSE TRANSCRIPTASE-LIKE PROTEIN"/>
    <property type="match status" value="1"/>
</dbReference>
<keyword evidence="2" id="KW-1185">Reference proteome</keyword>
<reference evidence="1 2" key="1">
    <citation type="journal article" date="2024" name="G3 (Bethesda)">
        <title>Genome assembly of Hibiscus sabdariffa L. provides insights into metabolisms of medicinal natural products.</title>
        <authorList>
            <person name="Kim T."/>
        </authorList>
    </citation>
    <scope>NUCLEOTIDE SEQUENCE [LARGE SCALE GENOMIC DNA]</scope>
    <source>
        <strain evidence="1">TK-2024</strain>
        <tissue evidence="1">Old leaves</tissue>
    </source>
</reference>
<organism evidence="1 2">
    <name type="scientific">Hibiscus sabdariffa</name>
    <name type="common">roselle</name>
    <dbReference type="NCBI Taxonomy" id="183260"/>
    <lineage>
        <taxon>Eukaryota</taxon>
        <taxon>Viridiplantae</taxon>
        <taxon>Streptophyta</taxon>
        <taxon>Embryophyta</taxon>
        <taxon>Tracheophyta</taxon>
        <taxon>Spermatophyta</taxon>
        <taxon>Magnoliopsida</taxon>
        <taxon>eudicotyledons</taxon>
        <taxon>Gunneridae</taxon>
        <taxon>Pentapetalae</taxon>
        <taxon>rosids</taxon>
        <taxon>malvids</taxon>
        <taxon>Malvales</taxon>
        <taxon>Malvaceae</taxon>
        <taxon>Malvoideae</taxon>
        <taxon>Hibiscus</taxon>
    </lineage>
</organism>
<comment type="caution">
    <text evidence="1">The sequence shown here is derived from an EMBL/GenBank/DDBJ whole genome shotgun (WGS) entry which is preliminary data.</text>
</comment>
<evidence type="ECO:0000313" key="2">
    <source>
        <dbReference type="Proteomes" id="UP001472677"/>
    </source>
</evidence>
<accession>A0ABR2CRT8</accession>
<dbReference type="Proteomes" id="UP001472677">
    <property type="component" value="Unassembled WGS sequence"/>
</dbReference>
<protein>
    <recommendedName>
        <fullName evidence="3">RNase H type-1 domain-containing protein</fullName>
    </recommendedName>
</protein>
<sequence>MDCMGDLEGSKCMDLQTLSCPSHTSSWVPPPPNFLKINCDVSFSNSRKYVGIAAVVRNSNRIVVDGINAQVHASGAHVAECLALRLEVKYLQILNDRVISLISSPKTLHSEDLGCHCCWV</sequence>
<evidence type="ECO:0008006" key="3">
    <source>
        <dbReference type="Google" id="ProtNLM"/>
    </source>
</evidence>
<dbReference type="EMBL" id="JBBPBM010000045">
    <property type="protein sequence ID" value="KAK8522500.1"/>
    <property type="molecule type" value="Genomic_DNA"/>
</dbReference>
<dbReference type="PANTHER" id="PTHR47074">
    <property type="entry name" value="BNAC02G40300D PROTEIN"/>
    <property type="match status" value="1"/>
</dbReference>
<dbReference type="InterPro" id="IPR052929">
    <property type="entry name" value="RNase_H-like_EbsB-rel"/>
</dbReference>
<gene>
    <name evidence="1" type="ORF">V6N12_056208</name>
</gene>
<name>A0ABR2CRT8_9ROSI</name>